<organism evidence="8 9">
    <name type="scientific">Candidatus Falkowbacteria bacterium RIFCSPLOWO2_02_FULL_45_21</name>
    <dbReference type="NCBI Taxonomy" id="1797989"/>
    <lineage>
        <taxon>Bacteria</taxon>
        <taxon>Candidatus Falkowiibacteriota</taxon>
    </lineage>
</organism>
<evidence type="ECO:0000259" key="7">
    <source>
        <dbReference type="PROSITE" id="PS51918"/>
    </source>
</evidence>
<dbReference type="InterPro" id="IPR006638">
    <property type="entry name" value="Elp3/MiaA/NifB-like_rSAM"/>
</dbReference>
<name>A0A1F5SCH9_9BACT</name>
<comment type="caution">
    <text evidence="8">The sequence shown here is derived from an EMBL/GenBank/DDBJ whole genome shotgun (WGS) entry which is preliminary data.</text>
</comment>
<comment type="cofactor">
    <cofactor evidence="1">
        <name>[4Fe-4S] cluster</name>
        <dbReference type="ChEBI" id="CHEBI:49883"/>
    </cofactor>
</comment>
<feature type="domain" description="B12-binding" evidence="6">
    <location>
        <begin position="5"/>
        <end position="141"/>
    </location>
</feature>
<evidence type="ECO:0000313" key="8">
    <source>
        <dbReference type="EMBL" id="OGF24387.1"/>
    </source>
</evidence>
<dbReference type="SMART" id="SM00729">
    <property type="entry name" value="Elp3"/>
    <property type="match status" value="1"/>
</dbReference>
<dbReference type="SFLD" id="SFLDS00029">
    <property type="entry name" value="Radical_SAM"/>
    <property type="match status" value="1"/>
</dbReference>
<feature type="domain" description="Radical SAM core" evidence="7">
    <location>
        <begin position="198"/>
        <end position="421"/>
    </location>
</feature>
<dbReference type="CDD" id="cd01335">
    <property type="entry name" value="Radical_SAM"/>
    <property type="match status" value="1"/>
</dbReference>
<evidence type="ECO:0000259" key="6">
    <source>
        <dbReference type="PROSITE" id="PS51332"/>
    </source>
</evidence>
<evidence type="ECO:0000256" key="5">
    <source>
        <dbReference type="ARBA" id="ARBA00023014"/>
    </source>
</evidence>
<keyword evidence="3" id="KW-0479">Metal-binding</keyword>
<dbReference type="InterPro" id="IPR034466">
    <property type="entry name" value="Methyltransferase_Class_B"/>
</dbReference>
<dbReference type="InterPro" id="IPR007197">
    <property type="entry name" value="rSAM"/>
</dbReference>
<dbReference type="InterPro" id="IPR058240">
    <property type="entry name" value="rSAM_sf"/>
</dbReference>
<dbReference type="PANTHER" id="PTHR43409">
    <property type="entry name" value="ANAEROBIC MAGNESIUM-PROTOPORPHYRIN IX MONOMETHYL ESTER CYCLASE-RELATED"/>
    <property type="match status" value="1"/>
</dbReference>
<sequence length="466" mass="53297">MKKLKILAINLCLRPYMPSFLFPLGLSYVIGAVRRAGYDLELLDLDKNRKTDAEIEEFLKKKDFDIVLTGCIVTGYKIIKELCRIIRQVKKDAVIITGNSVADSIPRILLEKTEADIAVIGEGEITVVEVLAKLSQDQPLEGIEGIWYKKDNGISYNPKRAEVLDINTLPYPDWEIFDMPGYIEIMKAGVSEPLPMPLEKIRPFLINTARGCPFRCTFCYQVFQGYPYRHRPVNSIVAEIKELQKRYGVNYISFNDELSFPTKKYAEEFVDKILSEKLSFFWLADCRSDLFSSRSDLVFLKKLKQAGCVGLGYSLESANAGILKAMNKKLSLENFIAQKKLLDEAGITSWTSLVFGYPEETKETIRETMDMCYELNIYPSTGYLLPQPGTPMYDYILAKGLVRDEEEYLLSLGDRQDLRINLTQMNNDEFQAEIKKHLKRIADKLNLGLTEDKLIKTVHYKAAKEK</sequence>
<evidence type="ECO:0000256" key="3">
    <source>
        <dbReference type="ARBA" id="ARBA00022723"/>
    </source>
</evidence>
<protein>
    <submittedName>
        <fullName evidence="8">Uncharacterized protein</fullName>
    </submittedName>
</protein>
<dbReference type="PROSITE" id="PS51332">
    <property type="entry name" value="B12_BINDING"/>
    <property type="match status" value="1"/>
</dbReference>
<evidence type="ECO:0000313" key="9">
    <source>
        <dbReference type="Proteomes" id="UP000178783"/>
    </source>
</evidence>
<dbReference type="PROSITE" id="PS51918">
    <property type="entry name" value="RADICAL_SAM"/>
    <property type="match status" value="1"/>
</dbReference>
<gene>
    <name evidence="8" type="ORF">A3H66_01710</name>
</gene>
<dbReference type="AlphaFoldDB" id="A0A1F5SCH9"/>
<dbReference type="EMBL" id="MFFW01000022">
    <property type="protein sequence ID" value="OGF24387.1"/>
    <property type="molecule type" value="Genomic_DNA"/>
</dbReference>
<evidence type="ECO:0000256" key="1">
    <source>
        <dbReference type="ARBA" id="ARBA00001966"/>
    </source>
</evidence>
<dbReference type="InterPro" id="IPR023404">
    <property type="entry name" value="rSAM_horseshoe"/>
</dbReference>
<dbReference type="Pfam" id="PF04055">
    <property type="entry name" value="Radical_SAM"/>
    <property type="match status" value="1"/>
</dbReference>
<keyword evidence="2" id="KW-0949">S-adenosyl-L-methionine</keyword>
<dbReference type="InterPro" id="IPR006158">
    <property type="entry name" value="Cobalamin-bd"/>
</dbReference>
<dbReference type="CDD" id="cd02068">
    <property type="entry name" value="radical_SAM_B12_BD"/>
    <property type="match status" value="1"/>
</dbReference>
<dbReference type="GO" id="GO:0046872">
    <property type="term" value="F:metal ion binding"/>
    <property type="evidence" value="ECO:0007669"/>
    <property type="project" value="UniProtKB-KW"/>
</dbReference>
<evidence type="ECO:0000256" key="2">
    <source>
        <dbReference type="ARBA" id="ARBA00022691"/>
    </source>
</evidence>
<dbReference type="STRING" id="1797989.A3H66_01710"/>
<dbReference type="Pfam" id="PF02310">
    <property type="entry name" value="B12-binding"/>
    <property type="match status" value="1"/>
</dbReference>
<dbReference type="GO" id="GO:0051539">
    <property type="term" value="F:4 iron, 4 sulfur cluster binding"/>
    <property type="evidence" value="ECO:0007669"/>
    <property type="project" value="UniProtKB-KW"/>
</dbReference>
<dbReference type="SFLD" id="SFLDG01123">
    <property type="entry name" value="methyltransferase_(Class_B)"/>
    <property type="match status" value="1"/>
</dbReference>
<dbReference type="SUPFAM" id="SSF102114">
    <property type="entry name" value="Radical SAM enzymes"/>
    <property type="match status" value="1"/>
</dbReference>
<dbReference type="GO" id="GO:0003824">
    <property type="term" value="F:catalytic activity"/>
    <property type="evidence" value="ECO:0007669"/>
    <property type="project" value="InterPro"/>
</dbReference>
<keyword evidence="5" id="KW-0411">Iron-sulfur</keyword>
<dbReference type="Gene3D" id="3.80.30.20">
    <property type="entry name" value="tm_1862 like domain"/>
    <property type="match status" value="1"/>
</dbReference>
<dbReference type="Gene3D" id="3.40.50.280">
    <property type="entry name" value="Cobalamin-binding domain"/>
    <property type="match status" value="1"/>
</dbReference>
<dbReference type="GO" id="GO:0031419">
    <property type="term" value="F:cobalamin binding"/>
    <property type="evidence" value="ECO:0007669"/>
    <property type="project" value="InterPro"/>
</dbReference>
<dbReference type="Proteomes" id="UP000178783">
    <property type="component" value="Unassembled WGS sequence"/>
</dbReference>
<proteinExistence type="predicted"/>
<dbReference type="InterPro" id="IPR051198">
    <property type="entry name" value="BchE-like"/>
</dbReference>
<evidence type="ECO:0000256" key="4">
    <source>
        <dbReference type="ARBA" id="ARBA00023004"/>
    </source>
</evidence>
<accession>A0A1F5SCH9</accession>
<dbReference type="SFLD" id="SFLDG01082">
    <property type="entry name" value="B12-binding_domain_containing"/>
    <property type="match status" value="1"/>
</dbReference>
<keyword evidence="4" id="KW-0408">Iron</keyword>
<reference evidence="8 9" key="1">
    <citation type="journal article" date="2016" name="Nat. Commun.">
        <title>Thousands of microbial genomes shed light on interconnected biogeochemical processes in an aquifer system.</title>
        <authorList>
            <person name="Anantharaman K."/>
            <person name="Brown C.T."/>
            <person name="Hug L.A."/>
            <person name="Sharon I."/>
            <person name="Castelle C.J."/>
            <person name="Probst A.J."/>
            <person name="Thomas B.C."/>
            <person name="Singh A."/>
            <person name="Wilkins M.J."/>
            <person name="Karaoz U."/>
            <person name="Brodie E.L."/>
            <person name="Williams K.H."/>
            <person name="Hubbard S.S."/>
            <person name="Banfield J.F."/>
        </authorList>
    </citation>
    <scope>NUCLEOTIDE SEQUENCE [LARGE SCALE GENOMIC DNA]</scope>
</reference>